<evidence type="ECO:0008006" key="5">
    <source>
        <dbReference type="Google" id="ProtNLM"/>
    </source>
</evidence>
<evidence type="ECO:0000256" key="1">
    <source>
        <dbReference type="SAM" id="MobiDB-lite"/>
    </source>
</evidence>
<keyword evidence="4" id="KW-1185">Reference proteome</keyword>
<evidence type="ECO:0000313" key="4">
    <source>
        <dbReference type="Proteomes" id="UP000322159"/>
    </source>
</evidence>
<dbReference type="OrthoDB" id="4965215at2"/>
<keyword evidence="2" id="KW-0812">Transmembrane</keyword>
<reference evidence="3 4" key="1">
    <citation type="submission" date="2019-09" db="EMBL/GenBank/DDBJ databases">
        <title>Genome sequencing of strain KACC 19322.</title>
        <authorList>
            <person name="Heo J."/>
            <person name="Kim S.-J."/>
            <person name="Kim J.-S."/>
            <person name="Hong S.-B."/>
            <person name="Kwon S.-W."/>
        </authorList>
    </citation>
    <scope>NUCLEOTIDE SEQUENCE [LARGE SCALE GENOMIC DNA]</scope>
    <source>
        <strain evidence="3 4">KACC 19322</strain>
    </source>
</reference>
<proteinExistence type="predicted"/>
<accession>A0A5C1Y7Z6</accession>
<sequence>MTKLTEKLAELVPSWGAKLAYAEKTTVDGVEILPVAIVAFGFGGGEGSGEVPEGGKTPAGKGEGSGGGGGGYGVPIGAYLTGPDGVKFRPNTVALLVAAVPVVSAVGWGVAQVIRACKGRGRGIFG</sequence>
<dbReference type="KEGG" id="lyk:FLP23_02910"/>
<feature type="transmembrane region" description="Helical" evidence="2">
    <location>
        <begin position="93"/>
        <end position="114"/>
    </location>
</feature>
<dbReference type="RefSeq" id="WP_149324487.1">
    <property type="nucleotide sequence ID" value="NZ_CP043504.1"/>
</dbReference>
<dbReference type="AlphaFoldDB" id="A0A5C1Y7Z6"/>
<gene>
    <name evidence="3" type="ORF">FLP23_02910</name>
</gene>
<organism evidence="3 4">
    <name type="scientific">Protaetiibacter larvae</name>
    <dbReference type="NCBI Taxonomy" id="2592654"/>
    <lineage>
        <taxon>Bacteria</taxon>
        <taxon>Bacillati</taxon>
        <taxon>Actinomycetota</taxon>
        <taxon>Actinomycetes</taxon>
        <taxon>Micrococcales</taxon>
        <taxon>Microbacteriaceae</taxon>
        <taxon>Protaetiibacter</taxon>
    </lineage>
</organism>
<feature type="region of interest" description="Disordered" evidence="1">
    <location>
        <begin position="47"/>
        <end position="67"/>
    </location>
</feature>
<dbReference type="EMBL" id="CP043504">
    <property type="protein sequence ID" value="QEO09057.1"/>
    <property type="molecule type" value="Genomic_DNA"/>
</dbReference>
<feature type="compositionally biased region" description="Low complexity" evidence="1">
    <location>
        <begin position="49"/>
        <end position="60"/>
    </location>
</feature>
<keyword evidence="2" id="KW-1133">Transmembrane helix</keyword>
<keyword evidence="2" id="KW-0472">Membrane</keyword>
<dbReference type="Proteomes" id="UP000322159">
    <property type="component" value="Chromosome"/>
</dbReference>
<evidence type="ECO:0000313" key="3">
    <source>
        <dbReference type="EMBL" id="QEO09057.1"/>
    </source>
</evidence>
<name>A0A5C1Y7Z6_9MICO</name>
<evidence type="ECO:0000256" key="2">
    <source>
        <dbReference type="SAM" id="Phobius"/>
    </source>
</evidence>
<protein>
    <recommendedName>
        <fullName evidence="5">Sporulation protein</fullName>
    </recommendedName>
</protein>